<dbReference type="InterPro" id="IPR036086">
    <property type="entry name" value="ParB/Sulfiredoxin_sf"/>
</dbReference>
<dbReference type="GO" id="GO:0007059">
    <property type="term" value="P:chromosome segregation"/>
    <property type="evidence" value="ECO:0007669"/>
    <property type="project" value="UniProtKB-KW"/>
</dbReference>
<dbReference type="FunFam" id="3.90.1530.30:FF:000001">
    <property type="entry name" value="Chromosome partitioning protein ParB"/>
    <property type="match status" value="1"/>
</dbReference>
<accession>A0A2H0LPX5</accession>
<comment type="caution">
    <text evidence="5">The sequence shown here is derived from an EMBL/GenBank/DDBJ whole genome shotgun (WGS) entry which is preliminary data.</text>
</comment>
<dbReference type="PANTHER" id="PTHR33375:SF1">
    <property type="entry name" value="CHROMOSOME-PARTITIONING PROTEIN PARB-RELATED"/>
    <property type="match status" value="1"/>
</dbReference>
<dbReference type="InterPro" id="IPR003115">
    <property type="entry name" value="ParB_N"/>
</dbReference>
<evidence type="ECO:0000313" key="6">
    <source>
        <dbReference type="Proteomes" id="UP000230859"/>
    </source>
</evidence>
<keyword evidence="3" id="KW-0238">DNA-binding</keyword>
<dbReference type="EMBL" id="PCVY01000044">
    <property type="protein sequence ID" value="PIQ86427.1"/>
    <property type="molecule type" value="Genomic_DNA"/>
</dbReference>
<dbReference type="Pfam" id="PF17762">
    <property type="entry name" value="HTH_ParB"/>
    <property type="match status" value="1"/>
</dbReference>
<dbReference type="InterPro" id="IPR050336">
    <property type="entry name" value="Chromosome_partition/occlusion"/>
</dbReference>
<organism evidence="5 6">
    <name type="scientific">Candidatus Abzuiibacterium crystallinum</name>
    <dbReference type="NCBI Taxonomy" id="1974748"/>
    <lineage>
        <taxon>Bacteria</taxon>
        <taxon>Pseudomonadati</taxon>
        <taxon>Candidatus Omnitrophota</taxon>
        <taxon>Candidatus Abzuiibacterium</taxon>
    </lineage>
</organism>
<gene>
    <name evidence="5" type="ORF">COV74_05030</name>
</gene>
<dbReference type="Pfam" id="PF23552">
    <property type="entry name" value="ParB_C"/>
    <property type="match status" value="1"/>
</dbReference>
<evidence type="ECO:0000256" key="2">
    <source>
        <dbReference type="ARBA" id="ARBA00022829"/>
    </source>
</evidence>
<dbReference type="FunFam" id="1.10.10.2830:FF:000001">
    <property type="entry name" value="Chromosome partitioning protein ParB"/>
    <property type="match status" value="1"/>
</dbReference>
<feature type="non-terminal residue" evidence="5">
    <location>
        <position position="288"/>
    </location>
</feature>
<dbReference type="PANTHER" id="PTHR33375">
    <property type="entry name" value="CHROMOSOME-PARTITIONING PROTEIN PARB-RELATED"/>
    <property type="match status" value="1"/>
</dbReference>
<dbReference type="Proteomes" id="UP000230859">
    <property type="component" value="Unassembled WGS sequence"/>
</dbReference>
<name>A0A2H0LPX5_9BACT</name>
<dbReference type="GO" id="GO:0003677">
    <property type="term" value="F:DNA binding"/>
    <property type="evidence" value="ECO:0007669"/>
    <property type="project" value="UniProtKB-KW"/>
</dbReference>
<dbReference type="Gene3D" id="3.90.1530.30">
    <property type="match status" value="1"/>
</dbReference>
<evidence type="ECO:0000313" key="5">
    <source>
        <dbReference type="EMBL" id="PIQ86427.1"/>
    </source>
</evidence>
<dbReference type="AlphaFoldDB" id="A0A2H0LPX5"/>
<keyword evidence="2" id="KW-0159">Chromosome partition</keyword>
<dbReference type="SUPFAM" id="SSF110849">
    <property type="entry name" value="ParB/Sulfiredoxin"/>
    <property type="match status" value="1"/>
</dbReference>
<feature type="domain" description="ParB-like N-terminal" evidence="4">
    <location>
        <begin position="40"/>
        <end position="129"/>
    </location>
</feature>
<dbReference type="GO" id="GO:0045881">
    <property type="term" value="P:positive regulation of sporulation resulting in formation of a cellular spore"/>
    <property type="evidence" value="ECO:0007669"/>
    <property type="project" value="TreeGrafter"/>
</dbReference>
<dbReference type="Gene3D" id="1.10.10.2830">
    <property type="match status" value="1"/>
</dbReference>
<evidence type="ECO:0000256" key="1">
    <source>
        <dbReference type="ARBA" id="ARBA00006295"/>
    </source>
</evidence>
<dbReference type="InterPro" id="IPR041468">
    <property type="entry name" value="HTH_ParB/Spo0J"/>
</dbReference>
<proteinExistence type="inferred from homology"/>
<evidence type="ECO:0000256" key="3">
    <source>
        <dbReference type="ARBA" id="ARBA00023125"/>
    </source>
</evidence>
<dbReference type="Pfam" id="PF02195">
    <property type="entry name" value="ParB_N"/>
    <property type="match status" value="1"/>
</dbReference>
<reference evidence="5 6" key="1">
    <citation type="submission" date="2017-09" db="EMBL/GenBank/DDBJ databases">
        <title>Depth-based differentiation of microbial function through sediment-hosted aquifers and enrichment of novel symbionts in the deep terrestrial subsurface.</title>
        <authorList>
            <person name="Probst A.J."/>
            <person name="Ladd B."/>
            <person name="Jarett J.K."/>
            <person name="Geller-Mcgrath D.E."/>
            <person name="Sieber C.M."/>
            <person name="Emerson J.B."/>
            <person name="Anantharaman K."/>
            <person name="Thomas B.C."/>
            <person name="Malmstrom R."/>
            <person name="Stieglmeier M."/>
            <person name="Klingl A."/>
            <person name="Woyke T."/>
            <person name="Ryan C.M."/>
            <person name="Banfield J.F."/>
        </authorList>
    </citation>
    <scope>NUCLEOTIDE SEQUENCE [LARGE SCALE GENOMIC DNA]</scope>
    <source>
        <strain evidence="5">CG11_big_fil_rev_8_21_14_0_20_45_26</strain>
    </source>
</reference>
<dbReference type="SMART" id="SM00470">
    <property type="entry name" value="ParB"/>
    <property type="match status" value="1"/>
</dbReference>
<dbReference type="NCBIfam" id="TIGR00180">
    <property type="entry name" value="parB_part"/>
    <property type="match status" value="1"/>
</dbReference>
<dbReference type="CDD" id="cd16393">
    <property type="entry name" value="SPO0J_N"/>
    <property type="match status" value="1"/>
</dbReference>
<sequence>MDPKKRVLGKGLSALIPDNYSKVIQEKKLSQNTAPIAGYQEVEVTLVHPNHEQPRKHFSGEGIDELAASIKEQGVLQPLVVKKIENGYELVCGERRWRAAKKAGMEKIPVVIKDIADERVLEWALVENIQREDLNAIEEAQAYLRLIEERGYSQEQVADRVGKNRATVANTIRLLRLPQEVLNQISNGYLQAGHARALLALPSPEHQRQMCKRIVEDKLSVRQVEEMVNRSLVRKRRAKQARHTTPEILDLEHKMTQTLGTQVKIFPRKKNQGRVEIQYYSLDDLDRL</sequence>
<comment type="similarity">
    <text evidence="1">Belongs to the ParB family.</text>
</comment>
<dbReference type="InterPro" id="IPR057240">
    <property type="entry name" value="ParB_dimer_C"/>
</dbReference>
<dbReference type="InterPro" id="IPR004437">
    <property type="entry name" value="ParB/RepB/Spo0J"/>
</dbReference>
<dbReference type="GO" id="GO:0005694">
    <property type="term" value="C:chromosome"/>
    <property type="evidence" value="ECO:0007669"/>
    <property type="project" value="TreeGrafter"/>
</dbReference>
<dbReference type="SUPFAM" id="SSF109709">
    <property type="entry name" value="KorB DNA-binding domain-like"/>
    <property type="match status" value="1"/>
</dbReference>
<evidence type="ECO:0000259" key="4">
    <source>
        <dbReference type="SMART" id="SM00470"/>
    </source>
</evidence>
<protein>
    <submittedName>
        <fullName evidence="5">Chromosome partitioning protein ParB</fullName>
    </submittedName>
</protein>